<reference evidence="2" key="1">
    <citation type="submission" date="2021-01" db="EMBL/GenBank/DDBJ databases">
        <title>Adiantum capillus-veneris genome.</title>
        <authorList>
            <person name="Fang Y."/>
            <person name="Liao Q."/>
        </authorList>
    </citation>
    <scope>NUCLEOTIDE SEQUENCE</scope>
    <source>
        <strain evidence="2">H3</strain>
        <tissue evidence="2">Leaf</tissue>
    </source>
</reference>
<feature type="transmembrane region" description="Helical" evidence="1">
    <location>
        <begin position="12"/>
        <end position="35"/>
    </location>
</feature>
<keyword evidence="1" id="KW-0812">Transmembrane</keyword>
<evidence type="ECO:0000256" key="1">
    <source>
        <dbReference type="SAM" id="Phobius"/>
    </source>
</evidence>
<keyword evidence="1" id="KW-0472">Membrane</keyword>
<evidence type="ECO:0000313" key="3">
    <source>
        <dbReference type="Proteomes" id="UP000886520"/>
    </source>
</evidence>
<accession>A0A9D4ZD43</accession>
<proteinExistence type="predicted"/>
<keyword evidence="3" id="KW-1185">Reference proteome</keyword>
<dbReference type="EMBL" id="JABFUD020000016">
    <property type="protein sequence ID" value="KAI5068231.1"/>
    <property type="molecule type" value="Genomic_DNA"/>
</dbReference>
<evidence type="ECO:0000313" key="2">
    <source>
        <dbReference type="EMBL" id="KAI5068231.1"/>
    </source>
</evidence>
<dbReference type="AlphaFoldDB" id="A0A9D4ZD43"/>
<sequence>MTLDREFYIGIFYIFCSPTALLPFEFFQSSGLMILEEMAREKESHKAMHGARVDPPPPPSIGNVHQEALKQTTLNFCGEATLVNPLASHDGLIDVARHNSSFAKIMDDIAPTFGVGGQTLRRSFCSTYASELVACYGICSWR</sequence>
<comment type="caution">
    <text evidence="2">The sequence shown here is derived from an EMBL/GenBank/DDBJ whole genome shotgun (WGS) entry which is preliminary data.</text>
</comment>
<protein>
    <submittedName>
        <fullName evidence="2">Uncharacterized protein</fullName>
    </submittedName>
</protein>
<gene>
    <name evidence="2" type="ORF">GOP47_0016576</name>
</gene>
<organism evidence="2 3">
    <name type="scientific">Adiantum capillus-veneris</name>
    <name type="common">Maidenhair fern</name>
    <dbReference type="NCBI Taxonomy" id="13818"/>
    <lineage>
        <taxon>Eukaryota</taxon>
        <taxon>Viridiplantae</taxon>
        <taxon>Streptophyta</taxon>
        <taxon>Embryophyta</taxon>
        <taxon>Tracheophyta</taxon>
        <taxon>Polypodiopsida</taxon>
        <taxon>Polypodiidae</taxon>
        <taxon>Polypodiales</taxon>
        <taxon>Pteridineae</taxon>
        <taxon>Pteridaceae</taxon>
        <taxon>Vittarioideae</taxon>
        <taxon>Adiantum</taxon>
    </lineage>
</organism>
<dbReference type="Proteomes" id="UP000886520">
    <property type="component" value="Chromosome 16"/>
</dbReference>
<keyword evidence="1" id="KW-1133">Transmembrane helix</keyword>
<name>A0A9D4ZD43_ADICA</name>